<feature type="domain" description="GGDEF" evidence="3">
    <location>
        <begin position="206"/>
        <end position="341"/>
    </location>
</feature>
<dbReference type="NCBIfam" id="TIGR00254">
    <property type="entry name" value="GGDEF"/>
    <property type="match status" value="1"/>
</dbReference>
<gene>
    <name evidence="4" type="ORF">JCM17844_14970</name>
    <name evidence="5" type="ORF">JCM17845_06400</name>
</gene>
<comment type="catalytic activity">
    <reaction evidence="2">
        <text>2 GTP = 3',3'-c-di-GMP + 2 diphosphate</text>
        <dbReference type="Rhea" id="RHEA:24898"/>
        <dbReference type="ChEBI" id="CHEBI:33019"/>
        <dbReference type="ChEBI" id="CHEBI:37565"/>
        <dbReference type="ChEBI" id="CHEBI:58805"/>
        <dbReference type="EC" id="2.7.7.65"/>
    </reaction>
</comment>
<dbReference type="Proteomes" id="UP000322084">
    <property type="component" value="Unassembled WGS sequence"/>
</dbReference>
<dbReference type="GO" id="GO:0043709">
    <property type="term" value="P:cell adhesion involved in single-species biofilm formation"/>
    <property type="evidence" value="ECO:0007669"/>
    <property type="project" value="TreeGrafter"/>
</dbReference>
<evidence type="ECO:0000256" key="2">
    <source>
        <dbReference type="ARBA" id="ARBA00034247"/>
    </source>
</evidence>
<dbReference type="EMBL" id="BKCL01000004">
    <property type="protein sequence ID" value="GEQ97860.1"/>
    <property type="molecule type" value="Genomic_DNA"/>
</dbReference>
<dbReference type="GO" id="GO:0052621">
    <property type="term" value="F:diguanylate cyclase activity"/>
    <property type="evidence" value="ECO:0007669"/>
    <property type="project" value="UniProtKB-EC"/>
</dbReference>
<dbReference type="PANTHER" id="PTHR45138:SF9">
    <property type="entry name" value="DIGUANYLATE CYCLASE DGCM-RELATED"/>
    <property type="match status" value="1"/>
</dbReference>
<keyword evidence="7" id="KW-1185">Reference proteome</keyword>
<evidence type="ECO:0000313" key="6">
    <source>
        <dbReference type="Proteomes" id="UP000322084"/>
    </source>
</evidence>
<dbReference type="InterPro" id="IPR043128">
    <property type="entry name" value="Rev_trsase/Diguanyl_cyclase"/>
</dbReference>
<dbReference type="Gene3D" id="3.30.70.270">
    <property type="match status" value="1"/>
</dbReference>
<accession>A0A5A7MW13</accession>
<evidence type="ECO:0000256" key="1">
    <source>
        <dbReference type="ARBA" id="ARBA00012528"/>
    </source>
</evidence>
<dbReference type="Proteomes" id="UP000325187">
    <property type="component" value="Unassembled WGS sequence"/>
</dbReference>
<dbReference type="CDD" id="cd01949">
    <property type="entry name" value="GGDEF"/>
    <property type="match status" value="1"/>
</dbReference>
<reference evidence="6 7" key="1">
    <citation type="submission" date="2019-09" db="EMBL/GenBank/DDBJ databases">
        <title>NBRP : Genome information of microbial organism related human and environment.</title>
        <authorList>
            <person name="Hattori M."/>
            <person name="Oshima K."/>
            <person name="Inaba H."/>
            <person name="Suda W."/>
            <person name="Sakamoto M."/>
            <person name="Iino T."/>
            <person name="Kitahara M."/>
            <person name="Oshida Y."/>
            <person name="Iida T."/>
            <person name="Kudo T."/>
            <person name="Itoh T."/>
            <person name="Ohkuma M."/>
        </authorList>
    </citation>
    <scope>NUCLEOTIDE SEQUENCE [LARGE SCALE GENOMIC DNA]</scope>
    <source>
        <strain evidence="4 6">Hi-2</strain>
        <strain evidence="5 7">Mie-1</strain>
    </source>
</reference>
<dbReference type="InterPro" id="IPR000160">
    <property type="entry name" value="GGDEF_dom"/>
</dbReference>
<dbReference type="InterPro" id="IPR050469">
    <property type="entry name" value="Diguanylate_Cyclase"/>
</dbReference>
<dbReference type="FunFam" id="3.30.70.270:FF:000001">
    <property type="entry name" value="Diguanylate cyclase domain protein"/>
    <property type="match status" value="1"/>
</dbReference>
<evidence type="ECO:0000313" key="5">
    <source>
        <dbReference type="EMBL" id="GER00017.1"/>
    </source>
</evidence>
<dbReference type="RefSeq" id="WP_210431531.1">
    <property type="nucleotide sequence ID" value="NZ_BKCL01000004.1"/>
</dbReference>
<dbReference type="GO" id="GO:1902201">
    <property type="term" value="P:negative regulation of bacterial-type flagellum-dependent cell motility"/>
    <property type="evidence" value="ECO:0007669"/>
    <property type="project" value="TreeGrafter"/>
</dbReference>
<evidence type="ECO:0000313" key="4">
    <source>
        <dbReference type="EMBL" id="GEQ97860.1"/>
    </source>
</evidence>
<evidence type="ECO:0000313" key="7">
    <source>
        <dbReference type="Proteomes" id="UP000325187"/>
    </source>
</evidence>
<dbReference type="InterPro" id="IPR029787">
    <property type="entry name" value="Nucleotide_cyclase"/>
</dbReference>
<accession>A0A5A7MPC6</accession>
<dbReference type="EMBL" id="BKCM01000002">
    <property type="protein sequence ID" value="GER00017.1"/>
    <property type="molecule type" value="Genomic_DNA"/>
</dbReference>
<dbReference type="SUPFAM" id="SSF55073">
    <property type="entry name" value="Nucleotide cyclase"/>
    <property type="match status" value="1"/>
</dbReference>
<dbReference type="AlphaFoldDB" id="A0A5A7MW13"/>
<dbReference type="PANTHER" id="PTHR45138">
    <property type="entry name" value="REGULATORY COMPONENTS OF SENSORY TRANSDUCTION SYSTEM"/>
    <property type="match status" value="1"/>
</dbReference>
<dbReference type="SMART" id="SM00267">
    <property type="entry name" value="GGDEF"/>
    <property type="match status" value="1"/>
</dbReference>
<comment type="caution">
    <text evidence="5">The sequence shown here is derived from an EMBL/GenBank/DDBJ whole genome shotgun (WGS) entry which is preliminary data.</text>
</comment>
<proteinExistence type="predicted"/>
<name>A0A5A7MW13_9PROT</name>
<evidence type="ECO:0000259" key="3">
    <source>
        <dbReference type="PROSITE" id="PS50887"/>
    </source>
</evidence>
<dbReference type="PROSITE" id="PS50887">
    <property type="entry name" value="GGDEF"/>
    <property type="match status" value="1"/>
</dbReference>
<organism evidence="5 7">
    <name type="scientific">Iodidimonas gelatinilytica</name>
    <dbReference type="NCBI Taxonomy" id="1236966"/>
    <lineage>
        <taxon>Bacteria</taxon>
        <taxon>Pseudomonadati</taxon>
        <taxon>Pseudomonadota</taxon>
        <taxon>Alphaproteobacteria</taxon>
        <taxon>Iodidimonadales</taxon>
        <taxon>Iodidimonadaceae</taxon>
        <taxon>Iodidimonas</taxon>
    </lineage>
</organism>
<dbReference type="EC" id="2.7.7.65" evidence="1"/>
<sequence length="354" mass="39197">MTADGLDPAREFAQSALQLMERFHIPPTPQNYQIWYSYAAGRDPELNSAINILISNKRDFTETRCAEIAEQFFGIGRGSKEVHEATERLHDLANTIIKHVSTAKKGSSHFGKQVATISSDAKNVSTTEEIERLALGLIKEAHVITEMSATIEKNLNTTGGEITALRRSLTRMRKEATTDPLTGLANRREFNNFLKTSAVISGETGAPMSLIMFDIDHFKHFNDQYGHRIGDEALKIVASKLKLVLKGKDLPVRYGGEEFIAVLPETPLEDARTVAEHIRTALSGSNLKNRITGEHYGKITASFGVAVFSLGESLEDFVQRADEALYRAKRDGRNRVEIATDSDLQHHSSDSISA</sequence>
<dbReference type="Pfam" id="PF00990">
    <property type="entry name" value="GGDEF"/>
    <property type="match status" value="1"/>
</dbReference>
<protein>
    <recommendedName>
        <fullName evidence="1">diguanylate cyclase</fullName>
        <ecNumber evidence="1">2.7.7.65</ecNumber>
    </recommendedName>
</protein>
<dbReference type="GO" id="GO:0005886">
    <property type="term" value="C:plasma membrane"/>
    <property type="evidence" value="ECO:0007669"/>
    <property type="project" value="TreeGrafter"/>
</dbReference>